<comment type="similarity">
    <text evidence="1">Belongs to the P-Pant transferase superfamily. Gsp/Sfp/HetI/AcpT family.</text>
</comment>
<dbReference type="InterPro" id="IPR008278">
    <property type="entry name" value="4-PPantetheinyl_Trfase_dom"/>
</dbReference>
<protein>
    <submittedName>
        <fullName evidence="5">4'-phosphopantetheinyl transferase</fullName>
        <ecNumber evidence="5">2.7.8.-</ecNumber>
    </submittedName>
</protein>
<dbReference type="Pfam" id="PF22624">
    <property type="entry name" value="AASDHPPT_N"/>
    <property type="match status" value="1"/>
</dbReference>
<organism evidence="5 6">
    <name type="scientific">Actinomadura livida</name>
    <dbReference type="NCBI Taxonomy" id="79909"/>
    <lineage>
        <taxon>Bacteria</taxon>
        <taxon>Bacillati</taxon>
        <taxon>Actinomycetota</taxon>
        <taxon>Actinomycetes</taxon>
        <taxon>Streptosporangiales</taxon>
        <taxon>Thermomonosporaceae</taxon>
        <taxon>Actinomadura</taxon>
    </lineage>
</organism>
<evidence type="ECO:0000256" key="2">
    <source>
        <dbReference type="ARBA" id="ARBA00022679"/>
    </source>
</evidence>
<dbReference type="InterPro" id="IPR050559">
    <property type="entry name" value="P-Pant_transferase_sf"/>
</dbReference>
<evidence type="ECO:0000313" key="6">
    <source>
        <dbReference type="Proteomes" id="UP000549343"/>
    </source>
</evidence>
<keyword evidence="2 5" id="KW-0808">Transferase</keyword>
<dbReference type="EC" id="2.7.8.-" evidence="5"/>
<dbReference type="PANTHER" id="PTHR12215">
    <property type="entry name" value="PHOSPHOPANTETHEINE TRANSFERASE"/>
    <property type="match status" value="1"/>
</dbReference>
<reference evidence="5 6" key="1">
    <citation type="submission" date="2020-08" db="EMBL/GenBank/DDBJ databases">
        <title>Sequencing the genomes of 1000 actinobacteria strains.</title>
        <authorList>
            <person name="Klenk H.-P."/>
        </authorList>
    </citation>
    <scope>NUCLEOTIDE SEQUENCE [LARGE SCALE GENOMIC DNA]</scope>
    <source>
        <strain evidence="5 6">DSM 44772</strain>
    </source>
</reference>
<evidence type="ECO:0000256" key="1">
    <source>
        <dbReference type="ARBA" id="ARBA00010990"/>
    </source>
</evidence>
<evidence type="ECO:0000313" key="5">
    <source>
        <dbReference type="EMBL" id="MBB4773408.1"/>
    </source>
</evidence>
<accession>A0A7W7MW95</accession>
<comment type="caution">
    <text evidence="5">The sequence shown here is derived from an EMBL/GenBank/DDBJ whole genome shotgun (WGS) entry which is preliminary data.</text>
</comment>
<dbReference type="Gene3D" id="3.90.470.20">
    <property type="entry name" value="4'-phosphopantetheinyl transferase domain"/>
    <property type="match status" value="2"/>
</dbReference>
<evidence type="ECO:0000259" key="3">
    <source>
        <dbReference type="Pfam" id="PF01648"/>
    </source>
</evidence>
<dbReference type="InterPro" id="IPR055066">
    <property type="entry name" value="AASDHPPT_N"/>
</dbReference>
<gene>
    <name evidence="5" type="ORF">F4557_001826</name>
</gene>
<evidence type="ECO:0000259" key="4">
    <source>
        <dbReference type="Pfam" id="PF22624"/>
    </source>
</evidence>
<dbReference type="SUPFAM" id="SSF56214">
    <property type="entry name" value="4'-phosphopantetheinyl transferase"/>
    <property type="match status" value="2"/>
</dbReference>
<dbReference type="InterPro" id="IPR037143">
    <property type="entry name" value="4-PPantetheinyl_Trfase_dom_sf"/>
</dbReference>
<dbReference type="Pfam" id="PF01648">
    <property type="entry name" value="ACPS"/>
    <property type="match status" value="1"/>
</dbReference>
<dbReference type="GO" id="GO:0000287">
    <property type="term" value="F:magnesium ion binding"/>
    <property type="evidence" value="ECO:0007669"/>
    <property type="project" value="InterPro"/>
</dbReference>
<dbReference type="GO" id="GO:0005829">
    <property type="term" value="C:cytosol"/>
    <property type="evidence" value="ECO:0007669"/>
    <property type="project" value="TreeGrafter"/>
</dbReference>
<dbReference type="PANTHER" id="PTHR12215:SF10">
    <property type="entry name" value="L-AMINOADIPATE-SEMIALDEHYDE DEHYDROGENASE-PHOSPHOPANTETHEINYL TRANSFERASE"/>
    <property type="match status" value="1"/>
</dbReference>
<feature type="domain" description="4'-phosphopantetheinyl transferase" evidence="3">
    <location>
        <begin position="121"/>
        <end position="222"/>
    </location>
</feature>
<sequence length="237" mass="25663">MEMPVGDDPAVEKDALECAVRWAVPADDPGMRALLDDGERERYERFIRAEDKARFVTGRFLARTALAEVTGLDPRAMRFSTDCRLCAGAHGKPRLPGARVDFSLSHSGDRVVLVLAEGAEVGVDVERESDRDIDGLAKMVLSEPERAALAAMPDRRRGFHAYWSRKEALLKATGHGLAAPMTAIRLTAPDEPPEVLEWDGEAAVSPVRLADLTPGPGYAAAAAVLTGRPLRITETPL</sequence>
<feature type="domain" description="4'-phosphopantetheinyl transferase N-terminal" evidence="4">
    <location>
        <begin position="33"/>
        <end position="114"/>
    </location>
</feature>
<dbReference type="AlphaFoldDB" id="A0A7W7MW95"/>
<dbReference type="EMBL" id="JACHMV010000001">
    <property type="protein sequence ID" value="MBB4773408.1"/>
    <property type="molecule type" value="Genomic_DNA"/>
</dbReference>
<dbReference type="GO" id="GO:0019878">
    <property type="term" value="P:lysine biosynthetic process via aminoadipic acid"/>
    <property type="evidence" value="ECO:0007669"/>
    <property type="project" value="TreeGrafter"/>
</dbReference>
<proteinExistence type="inferred from homology"/>
<dbReference type="Proteomes" id="UP000549343">
    <property type="component" value="Unassembled WGS sequence"/>
</dbReference>
<name>A0A7W7MW95_9ACTN</name>
<dbReference type="GO" id="GO:0008897">
    <property type="term" value="F:holo-[acyl-carrier-protein] synthase activity"/>
    <property type="evidence" value="ECO:0007669"/>
    <property type="project" value="InterPro"/>
</dbReference>